<dbReference type="InParanoid" id="Q0U5P6"/>
<evidence type="ECO:0000313" key="3">
    <source>
        <dbReference type="Proteomes" id="UP000001055"/>
    </source>
</evidence>
<evidence type="ECO:0000256" key="1">
    <source>
        <dbReference type="SAM" id="MobiDB-lite"/>
    </source>
</evidence>
<feature type="region of interest" description="Disordered" evidence="1">
    <location>
        <begin position="58"/>
        <end position="97"/>
    </location>
</feature>
<accession>Q0U5P6</accession>
<dbReference type="RefSeq" id="XP_001803135.1">
    <property type="nucleotide sequence ID" value="XM_001803083.1"/>
</dbReference>
<evidence type="ECO:0000313" key="2">
    <source>
        <dbReference type="EMBL" id="EAT79718.1"/>
    </source>
</evidence>
<name>Q0U5P6_PHANO</name>
<dbReference type="Proteomes" id="UP000001055">
    <property type="component" value="Unassembled WGS sequence"/>
</dbReference>
<dbReference type="EMBL" id="CH445348">
    <property type="protein sequence ID" value="EAT79718.1"/>
    <property type="molecule type" value="Genomic_DNA"/>
</dbReference>
<reference evidence="3" key="1">
    <citation type="journal article" date="2007" name="Plant Cell">
        <title>Dothideomycete-plant interactions illuminated by genome sequencing and EST analysis of the wheat pathogen Stagonospora nodorum.</title>
        <authorList>
            <person name="Hane J.K."/>
            <person name="Lowe R.G."/>
            <person name="Solomon P.S."/>
            <person name="Tan K.C."/>
            <person name="Schoch C.L."/>
            <person name="Spatafora J.W."/>
            <person name="Crous P.W."/>
            <person name="Kodira C."/>
            <person name="Birren B.W."/>
            <person name="Galagan J.E."/>
            <person name="Torriani S.F."/>
            <person name="McDonald B.A."/>
            <person name="Oliver R.P."/>
        </authorList>
    </citation>
    <scope>NUCLEOTIDE SEQUENCE [LARGE SCALE GENOMIC DNA]</scope>
    <source>
        <strain evidence="3">SN15 / ATCC MYA-4574 / FGSC 10173</strain>
    </source>
</reference>
<dbReference type="KEGG" id="pno:SNOG_12918"/>
<organism evidence="2 3">
    <name type="scientific">Phaeosphaeria nodorum (strain SN15 / ATCC MYA-4574 / FGSC 10173)</name>
    <name type="common">Glume blotch fungus</name>
    <name type="synonym">Parastagonospora nodorum</name>
    <dbReference type="NCBI Taxonomy" id="321614"/>
    <lineage>
        <taxon>Eukaryota</taxon>
        <taxon>Fungi</taxon>
        <taxon>Dikarya</taxon>
        <taxon>Ascomycota</taxon>
        <taxon>Pezizomycotina</taxon>
        <taxon>Dothideomycetes</taxon>
        <taxon>Pleosporomycetidae</taxon>
        <taxon>Pleosporales</taxon>
        <taxon>Pleosporineae</taxon>
        <taxon>Phaeosphaeriaceae</taxon>
        <taxon>Parastagonospora</taxon>
    </lineage>
</organism>
<dbReference type="HOGENOM" id="CLU_1678555_0_0_1"/>
<dbReference type="AlphaFoldDB" id="Q0U5P6"/>
<sequence>MEQYARLPRNSVDGHRGAEVALRRLPSICEGGRRSKQKGWLARSLDLSTAGWCQSAARRQRRGLVPQSSVPGPPSTRPQKRRRRDQSGGGPVTGLVDVPSCTTINDVRHVCLHLGAGLSIGNGHSRQGSHVACGLLAVGGPPPGLSGLPGGAPPSGA</sequence>
<proteinExistence type="predicted"/>
<gene>
    <name evidence="2" type="ORF">SNOG_12918</name>
</gene>
<dbReference type="GeneID" id="5980048"/>
<protein>
    <submittedName>
        <fullName evidence="2">Uncharacterized protein</fullName>
    </submittedName>
</protein>